<accession>A0A7W7ZGH8</accession>
<dbReference type="GO" id="GO:0008168">
    <property type="term" value="F:methyltransferase activity"/>
    <property type="evidence" value="ECO:0007669"/>
    <property type="project" value="UniProtKB-KW"/>
</dbReference>
<organism evidence="2 3">
    <name type="scientific">Granulicella aggregans</name>
    <dbReference type="NCBI Taxonomy" id="474949"/>
    <lineage>
        <taxon>Bacteria</taxon>
        <taxon>Pseudomonadati</taxon>
        <taxon>Acidobacteriota</taxon>
        <taxon>Terriglobia</taxon>
        <taxon>Terriglobales</taxon>
        <taxon>Acidobacteriaceae</taxon>
        <taxon>Granulicella</taxon>
    </lineage>
</organism>
<reference evidence="2 3" key="1">
    <citation type="submission" date="2020-08" db="EMBL/GenBank/DDBJ databases">
        <title>Genomic Encyclopedia of Type Strains, Phase IV (KMG-V): Genome sequencing to study the core and pangenomes of soil and plant-associated prokaryotes.</title>
        <authorList>
            <person name="Whitman W."/>
        </authorList>
    </citation>
    <scope>NUCLEOTIDE SEQUENCE [LARGE SCALE GENOMIC DNA]</scope>
    <source>
        <strain evidence="2 3">M8UP14</strain>
    </source>
</reference>
<keyword evidence="2" id="KW-0830">Ubiquinone</keyword>
<dbReference type="GO" id="GO:0032259">
    <property type="term" value="P:methylation"/>
    <property type="evidence" value="ECO:0007669"/>
    <property type="project" value="UniProtKB-KW"/>
</dbReference>
<dbReference type="Pfam" id="PF13847">
    <property type="entry name" value="Methyltransf_31"/>
    <property type="match status" value="1"/>
</dbReference>
<gene>
    <name evidence="2" type="ORF">HDF16_004163</name>
</gene>
<dbReference type="EMBL" id="JACHIP010000006">
    <property type="protein sequence ID" value="MBB5059437.1"/>
    <property type="molecule type" value="Genomic_DNA"/>
</dbReference>
<dbReference type="InterPro" id="IPR025714">
    <property type="entry name" value="Methyltranfer_dom"/>
</dbReference>
<dbReference type="Proteomes" id="UP000540989">
    <property type="component" value="Unassembled WGS sequence"/>
</dbReference>
<dbReference type="AlphaFoldDB" id="A0A7W7ZGH8"/>
<dbReference type="CDD" id="cd02440">
    <property type="entry name" value="AdoMet_MTases"/>
    <property type="match status" value="1"/>
</dbReference>
<keyword evidence="2" id="KW-0808">Transferase</keyword>
<dbReference type="PANTHER" id="PTHR43591">
    <property type="entry name" value="METHYLTRANSFERASE"/>
    <property type="match status" value="1"/>
</dbReference>
<feature type="domain" description="Methyltransferase" evidence="1">
    <location>
        <begin position="52"/>
        <end position="166"/>
    </location>
</feature>
<comment type="caution">
    <text evidence="2">The sequence shown here is derived from an EMBL/GenBank/DDBJ whole genome shotgun (WGS) entry which is preliminary data.</text>
</comment>
<proteinExistence type="predicted"/>
<keyword evidence="3" id="KW-1185">Reference proteome</keyword>
<dbReference type="InterPro" id="IPR029063">
    <property type="entry name" value="SAM-dependent_MTases_sf"/>
</dbReference>
<keyword evidence="2" id="KW-0489">Methyltransferase</keyword>
<dbReference type="SUPFAM" id="SSF53335">
    <property type="entry name" value="S-adenosyl-L-methionine-dependent methyltransferases"/>
    <property type="match status" value="1"/>
</dbReference>
<dbReference type="Gene3D" id="3.40.50.150">
    <property type="entry name" value="Vaccinia Virus protein VP39"/>
    <property type="match status" value="1"/>
</dbReference>
<evidence type="ECO:0000313" key="2">
    <source>
        <dbReference type="EMBL" id="MBB5059437.1"/>
    </source>
</evidence>
<protein>
    <submittedName>
        <fullName evidence="2">Ubiquinone/menaquinone biosynthesis C-methylase UbiE</fullName>
    </submittedName>
</protein>
<name>A0A7W7ZGH8_9BACT</name>
<dbReference type="PANTHER" id="PTHR43591:SF24">
    <property type="entry name" value="2-METHOXY-6-POLYPRENYL-1,4-BENZOQUINOL METHYLASE, MITOCHONDRIAL"/>
    <property type="match status" value="1"/>
</dbReference>
<evidence type="ECO:0000259" key="1">
    <source>
        <dbReference type="Pfam" id="PF13847"/>
    </source>
</evidence>
<evidence type="ECO:0000313" key="3">
    <source>
        <dbReference type="Proteomes" id="UP000540989"/>
    </source>
</evidence>
<sequence>MRDLGEPEVEADVWSDWLLHGRHGRDLDYEPIMLAAVAKIRDRVLDGAKLISGMTLLDVGAGDGLLSFEALRRVEQPFSVILSDVSAPLLKRAEHLATDLGLRAHCSFIQTPAQTLAAIADESVDVVTSRAMLAYVEDKPSAIRSFLRVLKPGGRLSLGEPIHQDAAVQLTALTRVLRSEPENSKTPYLSLLQRWRGLQMPSTSAEIRSNPLTNFSERDLVQLFRDAGFANVHMELHMDVKSGPAMPWSTFIEIAPQPGVPCLREIFEHHFTAAEVALLESGMRADVESGRLTGQNTNVYLTAEKLC</sequence>